<accession>A0ABN8IX18</accession>
<reference evidence="1" key="1">
    <citation type="submission" date="2022-03" db="EMBL/GenBank/DDBJ databases">
        <authorList>
            <person name="Martin H S."/>
        </authorList>
    </citation>
    <scope>NUCLEOTIDE SEQUENCE</scope>
</reference>
<dbReference type="Proteomes" id="UP000837857">
    <property type="component" value="Chromosome 5"/>
</dbReference>
<name>A0ABN8IX18_9NEOP</name>
<sequence>MRFLPLVTPSLSAYAFVRRDGDDSPLFPPASADTIVPYVSDLTRFEEMVEIEMIQSDRITRGIPFRHCNETGQ</sequence>
<organism evidence="1 2">
    <name type="scientific">Iphiclides podalirius</name>
    <name type="common">scarce swallowtail</name>
    <dbReference type="NCBI Taxonomy" id="110791"/>
    <lineage>
        <taxon>Eukaryota</taxon>
        <taxon>Metazoa</taxon>
        <taxon>Ecdysozoa</taxon>
        <taxon>Arthropoda</taxon>
        <taxon>Hexapoda</taxon>
        <taxon>Insecta</taxon>
        <taxon>Pterygota</taxon>
        <taxon>Neoptera</taxon>
        <taxon>Endopterygota</taxon>
        <taxon>Lepidoptera</taxon>
        <taxon>Glossata</taxon>
        <taxon>Ditrysia</taxon>
        <taxon>Papilionoidea</taxon>
        <taxon>Papilionidae</taxon>
        <taxon>Papilioninae</taxon>
        <taxon>Iphiclides</taxon>
    </lineage>
</organism>
<feature type="non-terminal residue" evidence="1">
    <location>
        <position position="73"/>
    </location>
</feature>
<evidence type="ECO:0000313" key="1">
    <source>
        <dbReference type="EMBL" id="CAH2068876.1"/>
    </source>
</evidence>
<keyword evidence="2" id="KW-1185">Reference proteome</keyword>
<protein>
    <submittedName>
        <fullName evidence="1">Uncharacterized protein</fullName>
    </submittedName>
</protein>
<proteinExistence type="predicted"/>
<evidence type="ECO:0000313" key="2">
    <source>
        <dbReference type="Proteomes" id="UP000837857"/>
    </source>
</evidence>
<dbReference type="EMBL" id="OW152817">
    <property type="protein sequence ID" value="CAH2068876.1"/>
    <property type="molecule type" value="Genomic_DNA"/>
</dbReference>
<gene>
    <name evidence="1" type="ORF">IPOD504_LOCUS14590</name>
</gene>